<proteinExistence type="predicted"/>
<dbReference type="AlphaFoldDB" id="A0A9X3CUS9"/>
<protein>
    <submittedName>
        <fullName evidence="1">DUF1569 domain-containing protein</fullName>
    </submittedName>
</protein>
<dbReference type="EMBL" id="JAPJDA010000003">
    <property type="protein sequence ID" value="MCX2837046.1"/>
    <property type="molecule type" value="Genomic_DNA"/>
</dbReference>
<dbReference type="RefSeq" id="WP_266068244.1">
    <property type="nucleotide sequence ID" value="NZ_JAPJDA010000003.1"/>
</dbReference>
<accession>A0A9X3CUS9</accession>
<dbReference type="Proteomes" id="UP001148482">
    <property type="component" value="Unassembled WGS sequence"/>
</dbReference>
<keyword evidence="2" id="KW-1185">Reference proteome</keyword>
<organism evidence="1 2">
    <name type="scientific">Salinimicrobium profundisediminis</name>
    <dbReference type="NCBI Taxonomy" id="2994553"/>
    <lineage>
        <taxon>Bacteria</taxon>
        <taxon>Pseudomonadati</taxon>
        <taxon>Bacteroidota</taxon>
        <taxon>Flavobacteriia</taxon>
        <taxon>Flavobacteriales</taxon>
        <taxon>Flavobacteriaceae</taxon>
        <taxon>Salinimicrobium</taxon>
    </lineage>
</organism>
<name>A0A9X3CUS9_9FLAO</name>
<sequence length="157" mass="18143">MKAEELQGQLEEMKTYIAFKTQKNPEISKAPVGWHLAHSLKVIHSILSSLDISDPAQYRKTFSWKKELVYLTGKIPRGKARAPKKVIPEDNISEEELRDQIFKVSRKITGISKLPKKAFFEHPYFGHIKRDETAKFLVIHTEHHLKIIRDVVGSKTK</sequence>
<reference evidence="1" key="1">
    <citation type="submission" date="2022-11" db="EMBL/GenBank/DDBJ databases">
        <title>Salinimicrobium profundisediminis sp. nov., isolated from deep-sea sediment of the Mariana Trench.</title>
        <authorList>
            <person name="Fu H."/>
        </authorList>
    </citation>
    <scope>NUCLEOTIDE SEQUENCE</scope>
    <source>
        <strain evidence="1">MT39</strain>
    </source>
</reference>
<comment type="caution">
    <text evidence="1">The sequence shown here is derived from an EMBL/GenBank/DDBJ whole genome shotgun (WGS) entry which is preliminary data.</text>
</comment>
<dbReference type="InterPro" id="IPR011463">
    <property type="entry name" value="DUF1569"/>
</dbReference>
<dbReference type="Gene3D" id="1.20.120.450">
    <property type="entry name" value="dinb family like domain"/>
    <property type="match status" value="1"/>
</dbReference>
<gene>
    <name evidence="1" type="ORF">OQ279_02675</name>
</gene>
<dbReference type="InterPro" id="IPR034660">
    <property type="entry name" value="DinB/YfiT-like"/>
</dbReference>
<evidence type="ECO:0000313" key="2">
    <source>
        <dbReference type="Proteomes" id="UP001148482"/>
    </source>
</evidence>
<evidence type="ECO:0000313" key="1">
    <source>
        <dbReference type="EMBL" id="MCX2837046.1"/>
    </source>
</evidence>
<dbReference type="Pfam" id="PF07606">
    <property type="entry name" value="DUF1569"/>
    <property type="match status" value="1"/>
</dbReference>